<name>A0A3P6RD64_CYLGO</name>
<dbReference type="GO" id="GO:0000127">
    <property type="term" value="C:transcription factor TFIIIC complex"/>
    <property type="evidence" value="ECO:0007669"/>
    <property type="project" value="InterPro"/>
</dbReference>
<protein>
    <submittedName>
        <fullName evidence="2">Uncharacterized protein</fullName>
    </submittedName>
</protein>
<feature type="transmembrane region" description="Helical" evidence="1">
    <location>
        <begin position="177"/>
        <end position="194"/>
    </location>
</feature>
<dbReference type="AlphaFoldDB" id="A0A3P6RD64"/>
<accession>A0A3P6RD64</accession>
<evidence type="ECO:0000256" key="1">
    <source>
        <dbReference type="SAM" id="Phobius"/>
    </source>
</evidence>
<evidence type="ECO:0000313" key="3">
    <source>
        <dbReference type="Proteomes" id="UP000271889"/>
    </source>
</evidence>
<sequence length="214" mass="24278">EESHLDAADVSLIGEGSDLVSSIDYGYQSKALRLYVLHELAFAFVHSHPEGTKPTIYDLFPPGESFATYPERSVDELTVYVDEESPLRFLPPMPPFTDIPRGWFMLHDFFVAMPLSVFVSIAYVNRNVDQKEKRKSFQRKLLLSYLCDPIKRHIPIGCLPHDLRLAILKDKKVARQIEHILLTLAAMGLVAVAANPDPKCFPFARATVFYVSKR</sequence>
<keyword evidence="3" id="KW-1185">Reference proteome</keyword>
<dbReference type="GO" id="GO:0006384">
    <property type="term" value="P:transcription initiation at RNA polymerase III promoter"/>
    <property type="evidence" value="ECO:0007669"/>
    <property type="project" value="InterPro"/>
</dbReference>
<proteinExistence type="predicted"/>
<dbReference type="InterPro" id="IPR044210">
    <property type="entry name" value="Tfc3-like"/>
</dbReference>
<organism evidence="2 3">
    <name type="scientific">Cylicostephanus goldi</name>
    <name type="common">Nematode worm</name>
    <dbReference type="NCBI Taxonomy" id="71465"/>
    <lineage>
        <taxon>Eukaryota</taxon>
        <taxon>Metazoa</taxon>
        <taxon>Ecdysozoa</taxon>
        <taxon>Nematoda</taxon>
        <taxon>Chromadorea</taxon>
        <taxon>Rhabditida</taxon>
        <taxon>Rhabditina</taxon>
        <taxon>Rhabditomorpha</taxon>
        <taxon>Strongyloidea</taxon>
        <taxon>Strongylidae</taxon>
        <taxon>Cylicostephanus</taxon>
    </lineage>
</organism>
<dbReference type="EMBL" id="UYRV01005579">
    <property type="protein sequence ID" value="VDK52770.1"/>
    <property type="molecule type" value="Genomic_DNA"/>
</dbReference>
<feature type="transmembrane region" description="Helical" evidence="1">
    <location>
        <begin position="103"/>
        <end position="124"/>
    </location>
</feature>
<dbReference type="PANTHER" id="PTHR15180:SF1">
    <property type="entry name" value="GENERAL TRANSCRIPTION FACTOR 3C POLYPEPTIDE 1"/>
    <property type="match status" value="1"/>
</dbReference>
<keyword evidence="1" id="KW-0812">Transmembrane</keyword>
<evidence type="ECO:0000313" key="2">
    <source>
        <dbReference type="EMBL" id="VDK52770.1"/>
    </source>
</evidence>
<gene>
    <name evidence="2" type="ORF">CGOC_LOCUS2478</name>
</gene>
<reference evidence="2 3" key="1">
    <citation type="submission" date="2018-11" db="EMBL/GenBank/DDBJ databases">
        <authorList>
            <consortium name="Pathogen Informatics"/>
        </authorList>
    </citation>
    <scope>NUCLEOTIDE SEQUENCE [LARGE SCALE GENOMIC DNA]</scope>
</reference>
<dbReference type="GO" id="GO:0042791">
    <property type="term" value="P:5S class rRNA transcription by RNA polymerase III"/>
    <property type="evidence" value="ECO:0007669"/>
    <property type="project" value="TreeGrafter"/>
</dbReference>
<dbReference type="OrthoDB" id="5869636at2759"/>
<keyword evidence="1" id="KW-1133">Transmembrane helix</keyword>
<dbReference type="Proteomes" id="UP000271889">
    <property type="component" value="Unassembled WGS sequence"/>
</dbReference>
<dbReference type="PANTHER" id="PTHR15180">
    <property type="entry name" value="GENERAL TRANSCRIPTION FACTOR 3C POLYPEPTIDE 1"/>
    <property type="match status" value="1"/>
</dbReference>
<keyword evidence="1" id="KW-0472">Membrane</keyword>
<feature type="non-terminal residue" evidence="2">
    <location>
        <position position="1"/>
    </location>
</feature>
<dbReference type="GO" id="GO:0003677">
    <property type="term" value="F:DNA binding"/>
    <property type="evidence" value="ECO:0007669"/>
    <property type="project" value="InterPro"/>
</dbReference>